<organism evidence="2 4">
    <name type="scientific">Dracunculus medinensis</name>
    <name type="common">Guinea worm</name>
    <dbReference type="NCBI Taxonomy" id="318479"/>
    <lineage>
        <taxon>Eukaryota</taxon>
        <taxon>Metazoa</taxon>
        <taxon>Ecdysozoa</taxon>
        <taxon>Nematoda</taxon>
        <taxon>Chromadorea</taxon>
        <taxon>Rhabditida</taxon>
        <taxon>Spirurina</taxon>
        <taxon>Dracunculoidea</taxon>
        <taxon>Dracunculidae</taxon>
        <taxon>Dracunculus</taxon>
    </lineage>
</organism>
<proteinExistence type="predicted"/>
<evidence type="ECO:0000313" key="2">
    <source>
        <dbReference type="Proteomes" id="UP000038040"/>
    </source>
</evidence>
<evidence type="ECO:0000313" key="3">
    <source>
        <dbReference type="Proteomes" id="UP000274756"/>
    </source>
</evidence>
<protein>
    <submittedName>
        <fullName evidence="4">Endo/exonuclease/phosphatase domain-containing protein</fullName>
    </submittedName>
</protein>
<evidence type="ECO:0000313" key="4">
    <source>
        <dbReference type="WBParaSite" id="DME_0001042701-mRNA-1"/>
    </source>
</evidence>
<name>A0A0N4UQW6_DRAME</name>
<evidence type="ECO:0000313" key="1">
    <source>
        <dbReference type="EMBL" id="VDN53912.1"/>
    </source>
</evidence>
<gene>
    <name evidence="1" type="ORF">DME_LOCUS3885</name>
</gene>
<dbReference type="InterPro" id="IPR036691">
    <property type="entry name" value="Endo/exonu/phosph_ase_sf"/>
</dbReference>
<dbReference type="WBParaSite" id="DME_0001042701-mRNA-1">
    <property type="protein sequence ID" value="DME_0001042701-mRNA-1"/>
    <property type="gene ID" value="DME_0001042701"/>
</dbReference>
<dbReference type="Proteomes" id="UP000274756">
    <property type="component" value="Unassembled WGS sequence"/>
</dbReference>
<dbReference type="SUPFAM" id="SSF56219">
    <property type="entry name" value="DNase I-like"/>
    <property type="match status" value="1"/>
</dbReference>
<accession>A0A0N4UQW6</accession>
<keyword evidence="3" id="KW-1185">Reference proteome</keyword>
<dbReference type="AlphaFoldDB" id="A0A0N4UQW6"/>
<reference evidence="1 3" key="2">
    <citation type="submission" date="2018-11" db="EMBL/GenBank/DDBJ databases">
        <authorList>
            <consortium name="Pathogen Informatics"/>
        </authorList>
    </citation>
    <scope>NUCLEOTIDE SEQUENCE [LARGE SCALE GENOMIC DNA]</scope>
</reference>
<dbReference type="Proteomes" id="UP000038040">
    <property type="component" value="Unplaced"/>
</dbReference>
<sequence>MGTALCTRGEVLAISAWNVRTLIEVASQAITVNTLSKYRVDIVCLSEVRLPYFGSRLVINPGLEHRDTGYIAVVLLMTRGDMALPIVNENFCFSFIQ</sequence>
<dbReference type="EMBL" id="UYYG01000209">
    <property type="protein sequence ID" value="VDN53912.1"/>
    <property type="molecule type" value="Genomic_DNA"/>
</dbReference>
<reference evidence="4" key="1">
    <citation type="submission" date="2017-02" db="UniProtKB">
        <authorList>
            <consortium name="WormBaseParasite"/>
        </authorList>
    </citation>
    <scope>IDENTIFICATION</scope>
</reference>